<name>A0ABZ3J0N2_SPOA4</name>
<dbReference type="Proteomes" id="UP000216052">
    <property type="component" value="Chromosome"/>
</dbReference>
<dbReference type="EMBL" id="CP155571">
    <property type="protein sequence ID" value="XFO71626.1"/>
    <property type="molecule type" value="Genomic_DNA"/>
</dbReference>
<keyword evidence="4" id="KW-1185">Reference proteome</keyword>
<dbReference type="SUPFAM" id="SSF56821">
    <property type="entry name" value="Prismane protein-like"/>
    <property type="match status" value="1"/>
</dbReference>
<evidence type="ECO:0000256" key="1">
    <source>
        <dbReference type="ARBA" id="ARBA00012244"/>
    </source>
</evidence>
<accession>A0ABZ3J0N2</accession>
<dbReference type="Pfam" id="PF03598">
    <property type="entry name" value="CdhC"/>
    <property type="match status" value="1"/>
</dbReference>
<dbReference type="PANTHER" id="PTHR42281:SF1">
    <property type="entry name" value="ACETYL-COA DECARBONYLASE_SYNTHASE COMPLEX SUBUNIT BETA 1"/>
    <property type="match status" value="1"/>
</dbReference>
<gene>
    <name evidence="3" type="ORF">SPACI_016600</name>
</gene>
<organism evidence="3 4">
    <name type="scientific">Sporomusa acidovorans (strain ATCC 49682 / DSM 3132 / Mol)</name>
    <dbReference type="NCBI Taxonomy" id="1123286"/>
    <lineage>
        <taxon>Bacteria</taxon>
        <taxon>Bacillati</taxon>
        <taxon>Bacillota</taxon>
        <taxon>Negativicutes</taxon>
        <taxon>Selenomonadales</taxon>
        <taxon>Sporomusaceae</taxon>
        <taxon>Sporomusa</taxon>
    </lineage>
</organism>
<reference evidence="3" key="1">
    <citation type="submission" date="2024-05" db="EMBL/GenBank/DDBJ databases">
        <title>Isolation and characterization of Sporomusa carbonis sp. nov., a carboxydotrophic hydrogenogen in the genus of Sporomusa isolated from a charcoal burning pile.</title>
        <authorList>
            <person name="Boeer T."/>
            <person name="Rosenbaum F."/>
            <person name="Eysell L."/>
            <person name="Mueller V."/>
            <person name="Daniel R."/>
            <person name="Poehlein A."/>
        </authorList>
    </citation>
    <scope>NUCLEOTIDE SEQUENCE [LARGE SCALE GENOMIC DNA]</scope>
    <source>
        <strain evidence="3">DSM 3132</strain>
    </source>
</reference>
<sequence>MEQFKAYEAQIDSVMASECFQKLSLADVRTSYFLQKGRGSGIVLKSDMKIELGGCQATFSIIVPSDIKDSGVFLCGEDLNTTELSLPFGQIVKVAGHNFDEETYYLLGQALHGLMQVDGYMVKKSNQTFWCRISNQAAKDGLSFAALGEILIQRIKKRFANITNVQVFYLTSPTAQFQHWQSIAGKIYEFQKKIKESVWKNRGINVNECIKTGHCGKCSSKELCATARENGLEVANKLKPLYAK</sequence>
<dbReference type="InterPro" id="IPR038571">
    <property type="entry name" value="CO_DH/Ac-CoA_synth_bsu_3_sf"/>
</dbReference>
<keyword evidence="2" id="KW-0808">Transferase</keyword>
<dbReference type="RefSeq" id="WP_093794509.1">
    <property type="nucleotide sequence ID" value="NZ_CP155571.1"/>
</dbReference>
<dbReference type="Gene3D" id="3.30.1650.10">
    <property type="entry name" value="Bifunctional carbon monoxide dehydrogenase/acetyl-coa synthase(codh/acs), Chain M, domain 3"/>
    <property type="match status" value="1"/>
</dbReference>
<protein>
    <recommendedName>
        <fullName evidence="1">CO-methylating acetyl-CoA synthase</fullName>
        <ecNumber evidence="1">2.3.1.169</ecNumber>
    </recommendedName>
</protein>
<dbReference type="InterPro" id="IPR004461">
    <property type="entry name" value="CO_DH/Ac-CoA_synth_bsu"/>
</dbReference>
<evidence type="ECO:0000256" key="2">
    <source>
        <dbReference type="ARBA" id="ARBA00022679"/>
    </source>
</evidence>
<dbReference type="EC" id="2.3.1.169" evidence="1"/>
<evidence type="ECO:0000313" key="4">
    <source>
        <dbReference type="Proteomes" id="UP000216052"/>
    </source>
</evidence>
<proteinExistence type="predicted"/>
<dbReference type="InterPro" id="IPR011254">
    <property type="entry name" value="Prismane-like_sf"/>
</dbReference>
<evidence type="ECO:0000313" key="3">
    <source>
        <dbReference type="EMBL" id="XFO71626.1"/>
    </source>
</evidence>
<dbReference type="PANTHER" id="PTHR42281">
    <property type="match status" value="1"/>
</dbReference>